<dbReference type="PANTHER" id="PTHR11216">
    <property type="entry name" value="EH DOMAIN"/>
    <property type="match status" value="1"/>
</dbReference>
<dbReference type="GO" id="GO:0030674">
    <property type="term" value="F:protein-macromolecule adaptor activity"/>
    <property type="evidence" value="ECO:0007669"/>
    <property type="project" value="EnsemblFungi"/>
</dbReference>
<evidence type="ECO:0000256" key="15">
    <source>
        <dbReference type="ARBA" id="ARBA00023136"/>
    </source>
</evidence>
<keyword evidence="7" id="KW-1003">Cell membrane</keyword>
<dbReference type="CDD" id="cd00052">
    <property type="entry name" value="EH"/>
    <property type="match status" value="1"/>
</dbReference>
<organism evidence="23 24">
    <name type="scientific">Torulaspora delbrueckii</name>
    <name type="common">Yeast</name>
    <name type="synonym">Candida colliculosa</name>
    <dbReference type="NCBI Taxonomy" id="4950"/>
    <lineage>
        <taxon>Eukaryota</taxon>
        <taxon>Fungi</taxon>
        <taxon>Dikarya</taxon>
        <taxon>Ascomycota</taxon>
        <taxon>Saccharomycotina</taxon>
        <taxon>Saccharomycetes</taxon>
        <taxon>Saccharomycetales</taxon>
        <taxon>Saccharomycetaceae</taxon>
        <taxon>Torulaspora</taxon>
    </lineage>
</organism>
<dbReference type="GO" id="GO:0006897">
    <property type="term" value="P:endocytosis"/>
    <property type="evidence" value="ECO:0007669"/>
    <property type="project" value="UniProtKB-KW"/>
</dbReference>
<dbReference type="GO" id="GO:1990964">
    <property type="term" value="C:actin cytoskeleton-regulatory complex"/>
    <property type="evidence" value="ECO:0007669"/>
    <property type="project" value="EnsemblFungi"/>
</dbReference>
<keyword evidence="8" id="KW-0963">Cytoplasm</keyword>
<dbReference type="PROSITE" id="PS50031">
    <property type="entry name" value="EH"/>
    <property type="match status" value="2"/>
</dbReference>
<evidence type="ECO:0000259" key="22">
    <source>
        <dbReference type="PROSITE" id="PS50222"/>
    </source>
</evidence>
<gene>
    <name evidence="23" type="primary">TDEL0C04230</name>
    <name evidence="23" type="ORF">TDEL_0C04230</name>
</gene>
<evidence type="ECO:0000256" key="8">
    <source>
        <dbReference type="ARBA" id="ARBA00022490"/>
    </source>
</evidence>
<dbReference type="GO" id="GO:0003779">
    <property type="term" value="F:actin binding"/>
    <property type="evidence" value="ECO:0007669"/>
    <property type="project" value="UniProtKB-KW"/>
</dbReference>
<dbReference type="GO" id="GO:0061709">
    <property type="term" value="P:reticulophagy"/>
    <property type="evidence" value="ECO:0007669"/>
    <property type="project" value="EnsemblFungi"/>
</dbReference>
<dbReference type="PROSITE" id="PS50222">
    <property type="entry name" value="EF_HAND_2"/>
    <property type="match status" value="1"/>
</dbReference>
<dbReference type="GO" id="GO:0007015">
    <property type="term" value="P:actin filament organization"/>
    <property type="evidence" value="ECO:0007669"/>
    <property type="project" value="InterPro"/>
</dbReference>
<evidence type="ECO:0000256" key="18">
    <source>
        <dbReference type="ARBA" id="ARBA00029684"/>
    </source>
</evidence>
<evidence type="ECO:0000256" key="12">
    <source>
        <dbReference type="ARBA" id="ARBA00022753"/>
    </source>
</evidence>
<feature type="domain" description="EF-hand" evidence="22">
    <location>
        <begin position="40"/>
        <end position="75"/>
    </location>
</feature>
<dbReference type="FunCoup" id="G8ZS20">
    <property type="interactions" value="150"/>
</dbReference>
<feature type="domain" description="EH" evidence="21">
    <location>
        <begin position="8"/>
        <end position="98"/>
    </location>
</feature>
<dbReference type="GO" id="GO:0010008">
    <property type="term" value="C:endosome membrane"/>
    <property type="evidence" value="ECO:0007669"/>
    <property type="project" value="UniProtKB-SubCell"/>
</dbReference>
<dbReference type="InterPro" id="IPR011992">
    <property type="entry name" value="EF-hand-dom_pair"/>
</dbReference>
<evidence type="ECO:0000256" key="9">
    <source>
        <dbReference type="ARBA" id="ARBA00022583"/>
    </source>
</evidence>
<dbReference type="InParanoid" id="G8ZS20"/>
<evidence type="ECO:0000313" key="24">
    <source>
        <dbReference type="Proteomes" id="UP000005627"/>
    </source>
</evidence>
<evidence type="ECO:0000256" key="5">
    <source>
        <dbReference type="ARBA" id="ARBA00013889"/>
    </source>
</evidence>
<dbReference type="FunFam" id="1.10.238.10:FF:000323">
    <property type="entry name" value="Actin cytoskeleton-regulatory complex protein end3"/>
    <property type="match status" value="1"/>
</dbReference>
<evidence type="ECO:0000259" key="21">
    <source>
        <dbReference type="PROSITE" id="PS50031"/>
    </source>
</evidence>
<evidence type="ECO:0000313" key="23">
    <source>
        <dbReference type="EMBL" id="CCE91312.1"/>
    </source>
</evidence>
<dbReference type="EMBL" id="HE616744">
    <property type="protein sequence ID" value="CCE91312.1"/>
    <property type="molecule type" value="Genomic_DNA"/>
</dbReference>
<dbReference type="RefSeq" id="XP_003680523.1">
    <property type="nucleotide sequence ID" value="XM_003680475.1"/>
</dbReference>
<evidence type="ECO:0000256" key="17">
    <source>
        <dbReference type="ARBA" id="ARBA00023212"/>
    </source>
</evidence>
<evidence type="ECO:0000256" key="4">
    <source>
        <dbReference type="ARBA" id="ARBA00009909"/>
    </source>
</evidence>
<protein>
    <recommendedName>
        <fullName evidence="6">Actin cytoskeleton-regulatory complex protein END3</fullName>
    </recommendedName>
    <alternativeName>
        <fullName evidence="5">Actin cytoskeleton-regulatory complex protein end3</fullName>
    </alternativeName>
    <alternativeName>
        <fullName evidence="18">Endocytosis protein 3</fullName>
    </alternativeName>
</protein>
<dbReference type="GO" id="GO:0016197">
    <property type="term" value="P:endosomal transport"/>
    <property type="evidence" value="ECO:0007669"/>
    <property type="project" value="TreeGrafter"/>
</dbReference>
<keyword evidence="17" id="KW-0206">Cytoskeleton</keyword>
<dbReference type="Gene3D" id="1.10.238.10">
    <property type="entry name" value="EF-hand"/>
    <property type="match status" value="2"/>
</dbReference>
<proteinExistence type="inferred from homology"/>
<evidence type="ECO:0000256" key="20">
    <source>
        <dbReference type="SAM" id="MobiDB-lite"/>
    </source>
</evidence>
<dbReference type="InterPro" id="IPR018247">
    <property type="entry name" value="EF_Hand_1_Ca_BS"/>
</dbReference>
<dbReference type="SMART" id="SM00054">
    <property type="entry name" value="EFh"/>
    <property type="match status" value="2"/>
</dbReference>
<reference evidence="23 24" key="1">
    <citation type="journal article" date="2011" name="Proc. Natl. Acad. Sci. U.S.A.">
        <title>Evolutionary erosion of yeast sex chromosomes by mating-type switching accidents.</title>
        <authorList>
            <person name="Gordon J.L."/>
            <person name="Armisen D."/>
            <person name="Proux-Wera E."/>
            <person name="Oheigeartaigh S.S."/>
            <person name="Byrne K.P."/>
            <person name="Wolfe K.H."/>
        </authorList>
    </citation>
    <scope>NUCLEOTIDE SEQUENCE [LARGE SCALE GENOMIC DNA]</scope>
    <source>
        <strain evidence="24">ATCC 10662 / CBS 1146 / NBRC 0425 / NCYC 2629 / NRRL Y-866</strain>
    </source>
</reference>
<feature type="coiled-coil region" evidence="19">
    <location>
        <begin position="274"/>
        <end position="301"/>
    </location>
</feature>
<keyword evidence="24" id="KW-1185">Reference proteome</keyword>
<feature type="region of interest" description="Disordered" evidence="20">
    <location>
        <begin position="233"/>
        <end position="269"/>
    </location>
</feature>
<evidence type="ECO:0000256" key="11">
    <source>
        <dbReference type="ARBA" id="ARBA00022737"/>
    </source>
</evidence>
<evidence type="ECO:0000256" key="19">
    <source>
        <dbReference type="SAM" id="Coils"/>
    </source>
</evidence>
<dbReference type="SUPFAM" id="SSF47473">
    <property type="entry name" value="EF-hand"/>
    <property type="match status" value="2"/>
</dbReference>
<name>G8ZS20_TORDE</name>
<dbReference type="SMART" id="SM00027">
    <property type="entry name" value="EH"/>
    <property type="match status" value="2"/>
</dbReference>
<dbReference type="HOGENOM" id="CLU_040829_0_0_1"/>
<comment type="similarity">
    <text evidence="4">Belongs to the END3 family.</text>
</comment>
<feature type="compositionally biased region" description="Polar residues" evidence="20">
    <location>
        <begin position="241"/>
        <end position="254"/>
    </location>
</feature>
<dbReference type="STRING" id="1076872.G8ZS20"/>
<evidence type="ECO:0000256" key="13">
    <source>
        <dbReference type="ARBA" id="ARBA00022837"/>
    </source>
</evidence>
<sequence>MPKLEQFEIKKYWQIFSGLKPVDNKVNHDQVLPILYNSKLDSSVLNKIWFLADIDDDDSLDFEEFVICMRLIFDMVNKNIDKVPDELPDWLIPGSKTNLIKERKQRKQQENADIPKTEAPEVDWYMSPEDVTQYQKILDTCERSRDGTVTFPSLSYAIKSKFFNVGPSDLDKVWNLVNPKSLSSIDKDPAFYFIHCLRQFNDVGARIPSELPKAMADICNKERVSYDLNSPQADVKKVISEPSQTSKSNTQETGKSGGHRQAASYSSVDSVTDIETLERDLAQLDTELSQVEAKNASASSQNSVRTLREQFEGLLRYKQQQTLEHTENSRISVPINSRAVKEDLDNIEEQITILESYLSNRQSELQSLRNEIKSIH</sequence>
<dbReference type="GO" id="GO:0030476">
    <property type="term" value="P:ascospore wall assembly"/>
    <property type="evidence" value="ECO:0007669"/>
    <property type="project" value="EnsemblFungi"/>
</dbReference>
<keyword evidence="14 19" id="KW-0175">Coiled coil</keyword>
<evidence type="ECO:0000256" key="7">
    <source>
        <dbReference type="ARBA" id="ARBA00022475"/>
    </source>
</evidence>
<keyword evidence="10" id="KW-0479">Metal-binding</keyword>
<comment type="subcellular location">
    <subcellularLocation>
        <location evidence="3">Cell membrane</location>
        <topology evidence="3">Peripheral membrane protein</topology>
        <orientation evidence="3">Cytoplasmic side</orientation>
    </subcellularLocation>
    <subcellularLocation>
        <location evidence="2">Cytoplasm</location>
        <location evidence="2">Cytoskeleton</location>
        <location evidence="2">Actin patch</location>
    </subcellularLocation>
    <subcellularLocation>
        <location evidence="1">Endosome membrane</location>
        <topology evidence="1">Peripheral membrane protein</topology>
        <orientation evidence="1">Cytoplasmic side</orientation>
    </subcellularLocation>
</comment>
<dbReference type="InterPro" id="IPR002048">
    <property type="entry name" value="EF_hand_dom"/>
</dbReference>
<feature type="domain" description="EH" evidence="21">
    <location>
        <begin position="130"/>
        <end position="222"/>
    </location>
</feature>
<dbReference type="GO" id="GO:0030479">
    <property type="term" value="C:actin cortical patch"/>
    <property type="evidence" value="ECO:0007669"/>
    <property type="project" value="UniProtKB-SubCell"/>
</dbReference>
<evidence type="ECO:0000256" key="10">
    <source>
        <dbReference type="ARBA" id="ARBA00022723"/>
    </source>
</evidence>
<dbReference type="Pfam" id="PF12763">
    <property type="entry name" value="EH"/>
    <property type="match status" value="1"/>
</dbReference>
<dbReference type="Proteomes" id="UP000005627">
    <property type="component" value="Chromosome 3"/>
</dbReference>
<evidence type="ECO:0000256" key="3">
    <source>
        <dbReference type="ARBA" id="ARBA00004413"/>
    </source>
</evidence>
<evidence type="ECO:0000256" key="14">
    <source>
        <dbReference type="ARBA" id="ARBA00023054"/>
    </source>
</evidence>
<keyword evidence="12" id="KW-0967">Endosome</keyword>
<dbReference type="InterPro" id="IPR025604">
    <property type="entry name" value="End3"/>
</dbReference>
<dbReference type="GO" id="GO:0005509">
    <property type="term" value="F:calcium ion binding"/>
    <property type="evidence" value="ECO:0007669"/>
    <property type="project" value="InterPro"/>
</dbReference>
<accession>G8ZS20</accession>
<dbReference type="InterPro" id="IPR000261">
    <property type="entry name" value="EH_dom"/>
</dbReference>
<dbReference type="GeneID" id="11500647"/>
<keyword evidence="15" id="KW-0472">Membrane</keyword>
<keyword evidence="9" id="KW-0254">Endocytosis</keyword>
<evidence type="ECO:0000256" key="16">
    <source>
        <dbReference type="ARBA" id="ARBA00023203"/>
    </source>
</evidence>
<evidence type="ECO:0000256" key="6">
    <source>
        <dbReference type="ARBA" id="ARBA00017312"/>
    </source>
</evidence>
<evidence type="ECO:0000256" key="1">
    <source>
        <dbReference type="ARBA" id="ARBA00004125"/>
    </source>
</evidence>
<dbReference type="PROSITE" id="PS00018">
    <property type="entry name" value="EF_HAND_1"/>
    <property type="match status" value="1"/>
</dbReference>
<dbReference type="GO" id="GO:0005886">
    <property type="term" value="C:plasma membrane"/>
    <property type="evidence" value="ECO:0007669"/>
    <property type="project" value="UniProtKB-SubCell"/>
</dbReference>
<dbReference type="eggNOG" id="KOG0998">
    <property type="taxonomic scope" value="Eukaryota"/>
</dbReference>
<dbReference type="KEGG" id="tdl:TDEL_0C04230"/>
<keyword evidence="16" id="KW-0009">Actin-binding</keyword>
<dbReference type="AlphaFoldDB" id="G8ZS20"/>
<dbReference type="OrthoDB" id="1716625at2759"/>
<keyword evidence="11" id="KW-0677">Repeat</keyword>
<dbReference type="Pfam" id="PF12761">
    <property type="entry name" value="End3"/>
    <property type="match status" value="1"/>
</dbReference>
<keyword evidence="13" id="KW-0106">Calcium</keyword>
<evidence type="ECO:0000256" key="2">
    <source>
        <dbReference type="ARBA" id="ARBA00004134"/>
    </source>
</evidence>